<feature type="compositionally biased region" description="Basic residues" evidence="1">
    <location>
        <begin position="168"/>
        <end position="180"/>
    </location>
</feature>
<accession>G3P7D7</accession>
<reference evidence="2" key="1">
    <citation type="submission" date="2006-01" db="EMBL/GenBank/DDBJ databases">
        <authorList>
            <person name="Lindblad-Toh K."/>
            <person name="Mauceli E."/>
            <person name="Grabherr M."/>
            <person name="Chang J.L."/>
            <person name="Lander E.S."/>
        </authorList>
    </citation>
    <scope>NUCLEOTIDE SEQUENCE [LARGE SCALE GENOMIC DNA]</scope>
</reference>
<sequence>MDVLSGKDTNGIFIGDLYIDCVLLIKQEDSATGHLVHEALAVLIISEHNRLAILVQSHQGICSINMEAVGEIVNSGNLASEDASLRVIVVLSIVHNLVKLNRGAISGEGGDERCRESRHGGLDHNLTHSHALLKRNLTRRTRGTGRASWAHGSINTIVTGLTRRTLRSRKTLSRHTSRARGTRETWVSF</sequence>
<reference evidence="2" key="2">
    <citation type="submission" date="2024-04" db="UniProtKB">
        <authorList>
            <consortium name="Ensembl"/>
        </authorList>
    </citation>
    <scope>IDENTIFICATION</scope>
</reference>
<evidence type="ECO:0000256" key="1">
    <source>
        <dbReference type="SAM" id="MobiDB-lite"/>
    </source>
</evidence>
<name>G3P7D7_GASAC</name>
<evidence type="ECO:0000313" key="2">
    <source>
        <dbReference type="Ensembl" id="ENSGACP00000013511.1"/>
    </source>
</evidence>
<proteinExistence type="predicted"/>
<organism evidence="2">
    <name type="scientific">Gasterosteus aculeatus</name>
    <name type="common">Three-spined stickleback</name>
    <dbReference type="NCBI Taxonomy" id="69293"/>
    <lineage>
        <taxon>Eukaryota</taxon>
        <taxon>Metazoa</taxon>
        <taxon>Chordata</taxon>
        <taxon>Craniata</taxon>
        <taxon>Vertebrata</taxon>
        <taxon>Euteleostomi</taxon>
        <taxon>Actinopterygii</taxon>
        <taxon>Neopterygii</taxon>
        <taxon>Teleostei</taxon>
        <taxon>Neoteleostei</taxon>
        <taxon>Acanthomorphata</taxon>
        <taxon>Eupercaria</taxon>
        <taxon>Perciformes</taxon>
        <taxon>Cottioidei</taxon>
        <taxon>Gasterosteales</taxon>
        <taxon>Gasterosteidae</taxon>
        <taxon>Gasterosteus</taxon>
    </lineage>
</organism>
<dbReference type="AlphaFoldDB" id="G3P7D7"/>
<protein>
    <submittedName>
        <fullName evidence="2">Uncharacterized protein</fullName>
    </submittedName>
</protein>
<dbReference type="Ensembl" id="ENSGACT00000013536.1">
    <property type="protein sequence ID" value="ENSGACP00000013511.1"/>
    <property type="gene ID" value="ENSGACG00000010231.1"/>
</dbReference>
<dbReference type="Bgee" id="ENSGACG00000010231">
    <property type="expression patterns" value="Expressed in pharyngeal gill"/>
</dbReference>
<dbReference type="InParanoid" id="G3P7D7"/>
<feature type="region of interest" description="Disordered" evidence="1">
    <location>
        <begin position="168"/>
        <end position="189"/>
    </location>
</feature>
<dbReference type="eggNOG" id="ENOG502SRZK">
    <property type="taxonomic scope" value="Eukaryota"/>
</dbReference>